<evidence type="ECO:0000259" key="1">
    <source>
        <dbReference type="Pfam" id="PF14291"/>
    </source>
</evidence>
<protein>
    <submittedName>
        <fullName evidence="2">General transcription factor 2-related zinc finger protein</fullName>
    </submittedName>
</protein>
<proteinExistence type="predicted"/>
<sequence>MAVVLRYVNKRGIVLERFIGIVHVRDTCASSLKEAITSLLGEHNLSLSRIRGQGYDGASNMNGPFNGLKSLILRENPTAYYIHCFAHQLQLALVYVARRNDEADWFFVLVNKITNVMKGSAKRRELIREKQTIQIIEGLSHGDLQTGSGSNQELGFRRPCETRWGSHYSCILNLIANFSCIADVLGIVGKDSTKQEQKAEANRLKKFMEDFDFVLMMHLMKNVLGITNELSLALQKKDQDIENAMSLVMVAK</sequence>
<keyword evidence="3" id="KW-1185">Reference proteome</keyword>
<dbReference type="Pfam" id="PF14291">
    <property type="entry name" value="DUF4371"/>
    <property type="match status" value="1"/>
</dbReference>
<organism evidence="2 3">
    <name type="scientific">Rhynchospora pubera</name>
    <dbReference type="NCBI Taxonomy" id="906938"/>
    <lineage>
        <taxon>Eukaryota</taxon>
        <taxon>Viridiplantae</taxon>
        <taxon>Streptophyta</taxon>
        <taxon>Embryophyta</taxon>
        <taxon>Tracheophyta</taxon>
        <taxon>Spermatophyta</taxon>
        <taxon>Magnoliopsida</taxon>
        <taxon>Liliopsida</taxon>
        <taxon>Poales</taxon>
        <taxon>Cyperaceae</taxon>
        <taxon>Cyperoideae</taxon>
        <taxon>Rhynchosporeae</taxon>
        <taxon>Rhynchospora</taxon>
    </lineage>
</organism>
<dbReference type="InterPro" id="IPR025398">
    <property type="entry name" value="DUF4371"/>
</dbReference>
<dbReference type="InterPro" id="IPR012337">
    <property type="entry name" value="RNaseH-like_sf"/>
</dbReference>
<dbReference type="AlphaFoldDB" id="A0AAV8GXT1"/>
<evidence type="ECO:0000313" key="3">
    <source>
        <dbReference type="Proteomes" id="UP001140206"/>
    </source>
</evidence>
<evidence type="ECO:0000313" key="2">
    <source>
        <dbReference type="EMBL" id="KAJ4808671.1"/>
    </source>
</evidence>
<comment type="caution">
    <text evidence="2">The sequence shown here is derived from an EMBL/GenBank/DDBJ whole genome shotgun (WGS) entry which is preliminary data.</text>
</comment>
<dbReference type="SUPFAM" id="SSF53098">
    <property type="entry name" value="Ribonuclease H-like"/>
    <property type="match status" value="1"/>
</dbReference>
<dbReference type="InterPro" id="IPR055298">
    <property type="entry name" value="AtLOH3-like"/>
</dbReference>
<name>A0AAV8GXT1_9POAL</name>
<dbReference type="Proteomes" id="UP001140206">
    <property type="component" value="Chromosome 1"/>
</dbReference>
<dbReference type="PANTHER" id="PTHR11697">
    <property type="entry name" value="GENERAL TRANSCRIPTION FACTOR 2-RELATED ZINC FINGER PROTEIN"/>
    <property type="match status" value="1"/>
</dbReference>
<dbReference type="EMBL" id="JAMFTS010000001">
    <property type="protein sequence ID" value="KAJ4808671.1"/>
    <property type="molecule type" value="Genomic_DNA"/>
</dbReference>
<reference evidence="2" key="1">
    <citation type="submission" date="2022-08" db="EMBL/GenBank/DDBJ databases">
        <authorList>
            <person name="Marques A."/>
        </authorList>
    </citation>
    <scope>NUCLEOTIDE SEQUENCE</scope>
    <source>
        <strain evidence="2">RhyPub2mFocal</strain>
        <tissue evidence="2">Leaves</tissue>
    </source>
</reference>
<accession>A0AAV8GXT1</accession>
<dbReference type="PANTHER" id="PTHR11697:SF230">
    <property type="entry name" value="ZINC FINGER, MYM DOMAIN CONTAINING 1"/>
    <property type="match status" value="1"/>
</dbReference>
<gene>
    <name evidence="2" type="ORF">LUZ62_021237</name>
</gene>
<feature type="domain" description="DUF4371" evidence="1">
    <location>
        <begin position="1"/>
        <end position="67"/>
    </location>
</feature>